<dbReference type="PANTHER" id="PTHR32305">
    <property type="match status" value="1"/>
</dbReference>
<evidence type="ECO:0000313" key="2">
    <source>
        <dbReference type="Proteomes" id="UP000183209"/>
    </source>
</evidence>
<gene>
    <name evidence="1" type="ORF">SAMN04487906_1162</name>
</gene>
<dbReference type="InterPro" id="IPR022385">
    <property type="entry name" value="Rhs_assc_core"/>
</dbReference>
<dbReference type="InterPro" id="IPR050708">
    <property type="entry name" value="T6SS_VgrG/RHS"/>
</dbReference>
<accession>A0A1I6RM04</accession>
<dbReference type="NCBIfam" id="TIGR03696">
    <property type="entry name" value="Rhs_assc_core"/>
    <property type="match status" value="1"/>
</dbReference>
<dbReference type="EMBL" id="FPAG01000003">
    <property type="protein sequence ID" value="SFS65735.1"/>
    <property type="molecule type" value="Genomic_DNA"/>
</dbReference>
<proteinExistence type="predicted"/>
<evidence type="ECO:0000313" key="1">
    <source>
        <dbReference type="EMBL" id="SFS65735.1"/>
    </source>
</evidence>
<dbReference type="OrthoDB" id="2972467at2"/>
<dbReference type="RefSeq" id="WP_074977587.1">
    <property type="nucleotide sequence ID" value="NZ_FPAG01000003.1"/>
</dbReference>
<dbReference type="PANTHER" id="PTHR32305:SF15">
    <property type="entry name" value="PROTEIN RHSA-RELATED"/>
    <property type="match status" value="1"/>
</dbReference>
<organism evidence="1 2">
    <name type="scientific">Zhouia amylolytica</name>
    <dbReference type="NCBI Taxonomy" id="376730"/>
    <lineage>
        <taxon>Bacteria</taxon>
        <taxon>Pseudomonadati</taxon>
        <taxon>Bacteroidota</taxon>
        <taxon>Flavobacteriia</taxon>
        <taxon>Flavobacteriales</taxon>
        <taxon>Flavobacteriaceae</taxon>
        <taxon>Zhouia</taxon>
    </lineage>
</organism>
<name>A0A1I6RM04_9FLAO</name>
<dbReference type="Proteomes" id="UP000183209">
    <property type="component" value="Unassembled WGS sequence"/>
</dbReference>
<sequence>MTKDDNKGITSISYNHLNLPTNVILGGGNISYIYDAIGTKLRKEVNGGNTTTTDYAGNYIYENGSLKFFSHGEGYVDADNGYEYVYQYKDHLGNVRLSYKNVGTISAPNLQIQEENNYYPFGLQHKGYNNVINGTEHPYTYNGKEEQNELGLNWLDYGWRNYDASLGRFMSPDPVAPEYPEISPYVYVRNNPVFLIDPDGRDWEISWFCRIKYREFKKVLFLGITKKIFYVQASSLSQSCDFTSGLF</sequence>
<dbReference type="Gene3D" id="2.180.10.10">
    <property type="entry name" value="RHS repeat-associated core"/>
    <property type="match status" value="1"/>
</dbReference>
<reference evidence="1 2" key="1">
    <citation type="submission" date="2016-10" db="EMBL/GenBank/DDBJ databases">
        <authorList>
            <person name="de Groot N.N."/>
        </authorList>
    </citation>
    <scope>NUCLEOTIDE SEQUENCE [LARGE SCALE GENOMIC DNA]</scope>
    <source>
        <strain evidence="1 2">CGMCC 1.6114</strain>
    </source>
</reference>
<dbReference type="AlphaFoldDB" id="A0A1I6RM04"/>
<protein>
    <submittedName>
        <fullName evidence="1">RHS repeat-associated core domain-containing protein</fullName>
    </submittedName>
</protein>